<proteinExistence type="inferred from homology"/>
<dbReference type="PROSITE" id="PS00136">
    <property type="entry name" value="SUBTILASE_ASP"/>
    <property type="match status" value="1"/>
</dbReference>
<feature type="active site" description="Charge relay system" evidence="8 9">
    <location>
        <position position="231"/>
    </location>
</feature>
<evidence type="ECO:0000256" key="3">
    <source>
        <dbReference type="ARBA" id="ARBA00022670"/>
    </source>
</evidence>
<dbReference type="PANTHER" id="PTHR10795">
    <property type="entry name" value="PROPROTEIN CONVERTASE SUBTILISIN/KEXIN"/>
    <property type="match status" value="1"/>
</dbReference>
<dbReference type="InterPro" id="IPR015500">
    <property type="entry name" value="Peptidase_S8_subtilisin-rel"/>
</dbReference>
<keyword evidence="17" id="KW-1185">Reference proteome</keyword>
<evidence type="ECO:0000259" key="14">
    <source>
        <dbReference type="Pfam" id="PF05922"/>
    </source>
</evidence>
<protein>
    <recommendedName>
        <fullName evidence="18">Subtilisin-like protease</fullName>
    </recommendedName>
</protein>
<dbReference type="InterPro" id="IPR034197">
    <property type="entry name" value="Peptidases_S8_3"/>
</dbReference>
<dbReference type="InterPro" id="IPR003137">
    <property type="entry name" value="PA_domain"/>
</dbReference>
<feature type="domain" description="Peptidase S8/S53" evidence="12">
    <location>
        <begin position="147"/>
        <end position="622"/>
    </location>
</feature>
<dbReference type="CDD" id="cd02120">
    <property type="entry name" value="PA_subtilisin_like"/>
    <property type="match status" value="1"/>
</dbReference>
<dbReference type="FunFam" id="2.60.40.2310:FF:000001">
    <property type="entry name" value="Subtilisin-like protease SBT1.5"/>
    <property type="match status" value="1"/>
</dbReference>
<dbReference type="InterPro" id="IPR045051">
    <property type="entry name" value="SBT"/>
</dbReference>
<dbReference type="InterPro" id="IPR036852">
    <property type="entry name" value="Peptidase_S8/S53_dom_sf"/>
</dbReference>
<evidence type="ECO:0000313" key="17">
    <source>
        <dbReference type="Proteomes" id="UP000316621"/>
    </source>
</evidence>
<comment type="subcellular location">
    <subcellularLocation>
        <location evidence="1">Secreted</location>
    </subcellularLocation>
</comment>
<evidence type="ECO:0000256" key="1">
    <source>
        <dbReference type="ARBA" id="ARBA00004613"/>
    </source>
</evidence>
<dbReference type="Pfam" id="PF02225">
    <property type="entry name" value="PA"/>
    <property type="match status" value="1"/>
</dbReference>
<feature type="domain" description="PA" evidence="13">
    <location>
        <begin position="387"/>
        <end position="476"/>
    </location>
</feature>
<keyword evidence="4 11" id="KW-0732">Signal</keyword>
<dbReference type="FunFam" id="3.50.30.30:FF:000005">
    <property type="entry name" value="subtilisin-like protease SBT1.5"/>
    <property type="match status" value="1"/>
</dbReference>
<dbReference type="Proteomes" id="UP000316621">
    <property type="component" value="Chromosome 8"/>
</dbReference>
<evidence type="ECO:0000256" key="10">
    <source>
        <dbReference type="RuleBase" id="RU003355"/>
    </source>
</evidence>
<dbReference type="Gene3D" id="3.40.50.200">
    <property type="entry name" value="Peptidase S8/S53 domain"/>
    <property type="match status" value="1"/>
</dbReference>
<evidence type="ECO:0000256" key="7">
    <source>
        <dbReference type="ARBA" id="ARBA00023180"/>
    </source>
</evidence>
<dbReference type="InterPro" id="IPR023827">
    <property type="entry name" value="Peptidase_S8_Asp-AS"/>
</dbReference>
<feature type="active site" description="Charge relay system" evidence="8 9">
    <location>
        <position position="155"/>
    </location>
</feature>
<dbReference type="PROSITE" id="PS00138">
    <property type="entry name" value="SUBTILASE_SER"/>
    <property type="match status" value="1"/>
</dbReference>
<dbReference type="InterPro" id="IPR037045">
    <property type="entry name" value="S8pro/Inhibitor_I9_sf"/>
</dbReference>
<dbReference type="GO" id="GO:0004252">
    <property type="term" value="F:serine-type endopeptidase activity"/>
    <property type="evidence" value="ECO:0007669"/>
    <property type="project" value="UniProtKB-UniRule"/>
</dbReference>
<gene>
    <name evidence="16" type="ORF">C5167_049850</name>
</gene>
<evidence type="ECO:0000256" key="5">
    <source>
        <dbReference type="ARBA" id="ARBA00022801"/>
    </source>
</evidence>
<keyword evidence="3 9" id="KW-0645">Protease</keyword>
<evidence type="ECO:0000256" key="6">
    <source>
        <dbReference type="ARBA" id="ARBA00022825"/>
    </source>
</evidence>
<dbReference type="GO" id="GO:0005576">
    <property type="term" value="C:extracellular region"/>
    <property type="evidence" value="ECO:0007669"/>
    <property type="project" value="UniProtKB-SubCell"/>
</dbReference>
<evidence type="ECO:0000256" key="4">
    <source>
        <dbReference type="ARBA" id="ARBA00022729"/>
    </source>
</evidence>
<evidence type="ECO:0000256" key="9">
    <source>
        <dbReference type="PROSITE-ProRule" id="PRU01240"/>
    </source>
</evidence>
<dbReference type="OrthoDB" id="206201at2759"/>
<dbReference type="OMA" id="VCERGMN"/>
<evidence type="ECO:0000259" key="13">
    <source>
        <dbReference type="Pfam" id="PF02225"/>
    </source>
</evidence>
<feature type="domain" description="Subtilisin-like protease fibronectin type-III" evidence="15">
    <location>
        <begin position="679"/>
        <end position="777"/>
    </location>
</feature>
<organism evidence="16 17">
    <name type="scientific">Papaver somniferum</name>
    <name type="common">Opium poppy</name>
    <dbReference type="NCBI Taxonomy" id="3469"/>
    <lineage>
        <taxon>Eukaryota</taxon>
        <taxon>Viridiplantae</taxon>
        <taxon>Streptophyta</taxon>
        <taxon>Embryophyta</taxon>
        <taxon>Tracheophyta</taxon>
        <taxon>Spermatophyta</taxon>
        <taxon>Magnoliopsida</taxon>
        <taxon>Ranunculales</taxon>
        <taxon>Papaveraceae</taxon>
        <taxon>Papaveroideae</taxon>
        <taxon>Papaver</taxon>
    </lineage>
</organism>
<comment type="similarity">
    <text evidence="2 9 10">Belongs to the peptidase S8 family.</text>
</comment>
<dbReference type="AlphaFoldDB" id="A0A4Y7KQF4"/>
<keyword evidence="6 9" id="KW-0720">Serine protease</keyword>
<dbReference type="GO" id="GO:0006508">
    <property type="term" value="P:proteolysis"/>
    <property type="evidence" value="ECO:0007669"/>
    <property type="project" value="UniProtKB-KW"/>
</dbReference>
<sequence length="780" mass="83688">MFTLKKKSSLLLITMAILSMILELEATKSMTYIVHMDKEKVDALDQMLGDGKRWYETVIDSIGDSDADDEEPQTHLLEPPQLLYVYKNTVSGFAAKLSPKQVETLNKVDGFLSATPDDMFSLHTTHTPQFLGLQNGKGLWQAPNLASDVIVGIIDTGIWPEHVSFSDAGAKYMSPTPARWKGHCENGPKFSSSNCNKKLIGARSFFKGYEAAAGRINETTDYRSPRDSAGHGTHTASTAAGNIVTGANLFGMAKGAAGGMRYTGRIAAYKVCWQTGCASSDILAAMDQAVSDGVDVLSLSLGGISKPYYSDNMAIAALGAIQKGVFVSCSAGNSGPFASTVANTAPWIMTVAASYLDRSFPTTVKLGNGQVFKGSSLYHGIRSTKSLPLVYGKAAPNRTDQDARYCISGSLNPELVKGKIVVCQRGINSRTGKGEQVEMAGGMGMLLLNSEDEGEELFADPHILPATSLGVLAANAIKKYVNVTKKPMASITFEGTVYGSPAPIIAAFSSRGPSPIAPEVIKPDVTAPGMNILAAWPPTVSPTRLMSDKRSVEFNIISGTSMSCPHVSGVAALLKSVHPNWSPAAIKSALMTTSYTLNNKRRPIADAKNLSNSEPASPYAFGSGHVNPEKASDPGLVYDITISDYLKYICTLNYTSSQIALLARRRYICPTNGLTQAGDLNYPSFALNFVRGTTNSTITYMRTVTNVGKPNSNYRVQVSQPDGVMINVRPKKLKFKKVGQKLSYKVSFMTTTTLTASSFGSLVWVSGKYSVRSPIAINWL</sequence>
<evidence type="ECO:0000259" key="15">
    <source>
        <dbReference type="Pfam" id="PF17766"/>
    </source>
</evidence>
<feature type="signal peptide" evidence="11">
    <location>
        <begin position="1"/>
        <end position="26"/>
    </location>
</feature>
<dbReference type="Gene3D" id="3.50.30.30">
    <property type="match status" value="1"/>
</dbReference>
<dbReference type="InterPro" id="IPR041469">
    <property type="entry name" value="Subtilisin-like_FN3"/>
</dbReference>
<name>A0A4Y7KQF4_PAPSO</name>
<dbReference type="CDD" id="cd04852">
    <property type="entry name" value="Peptidases_S8_3"/>
    <property type="match status" value="1"/>
</dbReference>
<reference evidence="16 17" key="1">
    <citation type="journal article" date="2018" name="Science">
        <title>The opium poppy genome and morphinan production.</title>
        <authorList>
            <person name="Guo L."/>
            <person name="Winzer T."/>
            <person name="Yang X."/>
            <person name="Li Y."/>
            <person name="Ning Z."/>
            <person name="He Z."/>
            <person name="Teodor R."/>
            <person name="Lu Y."/>
            <person name="Bowser T.A."/>
            <person name="Graham I.A."/>
            <person name="Ye K."/>
        </authorList>
    </citation>
    <scope>NUCLEOTIDE SEQUENCE [LARGE SCALE GENOMIC DNA]</scope>
    <source>
        <strain evidence="17">cv. HN1</strain>
        <tissue evidence="16">Leaves</tissue>
    </source>
</reference>
<dbReference type="EMBL" id="CM010722">
    <property type="protein sequence ID" value="RZC74368.1"/>
    <property type="molecule type" value="Genomic_DNA"/>
</dbReference>
<evidence type="ECO:0000313" key="16">
    <source>
        <dbReference type="EMBL" id="RZC74368.1"/>
    </source>
</evidence>
<dbReference type="SUPFAM" id="SSF52743">
    <property type="entry name" value="Subtilisin-like"/>
    <property type="match status" value="1"/>
</dbReference>
<evidence type="ECO:0000256" key="11">
    <source>
        <dbReference type="SAM" id="SignalP"/>
    </source>
</evidence>
<evidence type="ECO:0000256" key="8">
    <source>
        <dbReference type="PIRSR" id="PIRSR615500-1"/>
    </source>
</evidence>
<evidence type="ECO:0000259" key="12">
    <source>
        <dbReference type="Pfam" id="PF00082"/>
    </source>
</evidence>
<dbReference type="Gramene" id="RZC74368">
    <property type="protein sequence ID" value="RZC74368"/>
    <property type="gene ID" value="C5167_049850"/>
</dbReference>
<evidence type="ECO:0000256" key="2">
    <source>
        <dbReference type="ARBA" id="ARBA00011073"/>
    </source>
</evidence>
<feature type="active site" description="Charge relay system" evidence="8 9">
    <location>
        <position position="561"/>
    </location>
</feature>
<dbReference type="InterPro" id="IPR023828">
    <property type="entry name" value="Peptidase_S8_Ser-AS"/>
</dbReference>
<dbReference type="Pfam" id="PF00082">
    <property type="entry name" value="Peptidase_S8"/>
    <property type="match status" value="1"/>
</dbReference>
<dbReference type="Pfam" id="PF17766">
    <property type="entry name" value="fn3_6"/>
    <property type="match status" value="1"/>
</dbReference>
<dbReference type="Gene3D" id="2.60.40.2310">
    <property type="match status" value="1"/>
</dbReference>
<dbReference type="Pfam" id="PF05922">
    <property type="entry name" value="Inhibitor_I9"/>
    <property type="match status" value="1"/>
</dbReference>
<keyword evidence="5 9" id="KW-0378">Hydrolase</keyword>
<feature type="domain" description="Inhibitor I9" evidence="14">
    <location>
        <begin position="31"/>
        <end position="123"/>
    </location>
</feature>
<evidence type="ECO:0008006" key="18">
    <source>
        <dbReference type="Google" id="ProtNLM"/>
    </source>
</evidence>
<feature type="chain" id="PRO_5021211297" description="Subtilisin-like protease" evidence="11">
    <location>
        <begin position="27"/>
        <end position="780"/>
    </location>
</feature>
<dbReference type="PRINTS" id="PR00723">
    <property type="entry name" value="SUBTILISIN"/>
</dbReference>
<accession>A0A4Y7KQF4</accession>
<keyword evidence="7" id="KW-0325">Glycoprotein</keyword>
<dbReference type="InterPro" id="IPR010259">
    <property type="entry name" value="S8pro/Inhibitor_I9"/>
</dbReference>
<dbReference type="InterPro" id="IPR000209">
    <property type="entry name" value="Peptidase_S8/S53_dom"/>
</dbReference>
<dbReference type="PROSITE" id="PS51892">
    <property type="entry name" value="SUBTILASE"/>
    <property type="match status" value="1"/>
</dbReference>
<dbReference type="Gene3D" id="3.30.70.80">
    <property type="entry name" value="Peptidase S8 propeptide/proteinase inhibitor I9"/>
    <property type="match status" value="1"/>
</dbReference>
<dbReference type="FunFam" id="3.40.50.200:FF:000006">
    <property type="entry name" value="Subtilisin-like protease SBT1.5"/>
    <property type="match status" value="1"/>
</dbReference>